<organism evidence="2 3">
    <name type="scientific">Rhizoctonia solani</name>
    <dbReference type="NCBI Taxonomy" id="456999"/>
    <lineage>
        <taxon>Eukaryota</taxon>
        <taxon>Fungi</taxon>
        <taxon>Dikarya</taxon>
        <taxon>Basidiomycota</taxon>
        <taxon>Agaricomycotina</taxon>
        <taxon>Agaricomycetes</taxon>
        <taxon>Cantharellales</taxon>
        <taxon>Ceratobasidiaceae</taxon>
        <taxon>Rhizoctonia</taxon>
    </lineage>
</organism>
<dbReference type="SUPFAM" id="SSF81383">
    <property type="entry name" value="F-box domain"/>
    <property type="match status" value="1"/>
</dbReference>
<dbReference type="PROSITE" id="PS50181">
    <property type="entry name" value="FBOX"/>
    <property type="match status" value="1"/>
</dbReference>
<dbReference type="Proteomes" id="UP000663861">
    <property type="component" value="Unassembled WGS sequence"/>
</dbReference>
<reference evidence="2" key="1">
    <citation type="submission" date="2021-01" db="EMBL/GenBank/DDBJ databases">
        <authorList>
            <person name="Kaushik A."/>
        </authorList>
    </citation>
    <scope>NUCLEOTIDE SEQUENCE</scope>
    <source>
        <strain evidence="2">AG4-RS23</strain>
    </source>
</reference>
<dbReference type="AlphaFoldDB" id="A0A8H3CUT6"/>
<dbReference type="InterPro" id="IPR036047">
    <property type="entry name" value="F-box-like_dom_sf"/>
</dbReference>
<evidence type="ECO:0000313" key="3">
    <source>
        <dbReference type="Proteomes" id="UP000663861"/>
    </source>
</evidence>
<dbReference type="EMBL" id="CAJMWY010003302">
    <property type="protein sequence ID" value="CAE6501219.1"/>
    <property type="molecule type" value="Genomic_DNA"/>
</dbReference>
<dbReference type="InterPro" id="IPR032675">
    <property type="entry name" value="LRR_dom_sf"/>
</dbReference>
<gene>
    <name evidence="2" type="ORF">RDB_LOCUS122718</name>
</gene>
<sequence length="425" mass="48832">MQFNDLPFEIIQQIFRQIPPTRDSLSPASLVCKAWREIILPLLFNEIRLSNEGQNSFIKRILDETKDTSTKSKLSNYVRRLVICRPMDEQELRELGLAIQIMKNLEHITWNTSPLSSMGWDSTIGLLQQKSPQLRSLRLIITQDAHCIKLKEGIRPELLLPQAGAVETGEYSDSEQVNGFPNLQRLFIEFDESHSSQRDGELRIPPEIPYLIRGARNIESLHLDFRQVEVGSIIPLWGLDQLFSLLPLDYFPNLRSIQILSSHLQDIDHFVGPEFRRFIASHNQLKQVVITSFRQPHPNSPQTTTSRDVERLMPSVCYFGGTGSSVDVFLQSSLAGKLEGLELTVHYKKILQTQIPELPRLKKLLIRSFYSQTQGREPWNTMLRALDQLAPKTPYLRKLTIRVDNLWKSKYDSIIFVTSIVAGAY</sequence>
<dbReference type="InterPro" id="IPR001810">
    <property type="entry name" value="F-box_dom"/>
</dbReference>
<evidence type="ECO:0000259" key="1">
    <source>
        <dbReference type="PROSITE" id="PS50181"/>
    </source>
</evidence>
<accession>A0A8H3CUT6</accession>
<comment type="caution">
    <text evidence="2">The sequence shown here is derived from an EMBL/GenBank/DDBJ whole genome shotgun (WGS) entry which is preliminary data.</text>
</comment>
<evidence type="ECO:0000313" key="2">
    <source>
        <dbReference type="EMBL" id="CAE6501219.1"/>
    </source>
</evidence>
<dbReference type="Gene3D" id="3.80.10.10">
    <property type="entry name" value="Ribonuclease Inhibitor"/>
    <property type="match status" value="1"/>
</dbReference>
<name>A0A8H3CUT6_9AGAM</name>
<proteinExistence type="predicted"/>
<dbReference type="Pfam" id="PF12937">
    <property type="entry name" value="F-box-like"/>
    <property type="match status" value="1"/>
</dbReference>
<dbReference type="SUPFAM" id="SSF52047">
    <property type="entry name" value="RNI-like"/>
    <property type="match status" value="1"/>
</dbReference>
<feature type="domain" description="F-box" evidence="1">
    <location>
        <begin position="1"/>
        <end position="47"/>
    </location>
</feature>
<protein>
    <recommendedName>
        <fullName evidence="1">F-box domain-containing protein</fullName>
    </recommendedName>
</protein>